<sequence>MRIIRDFIDFQKFIKNTKNNSYISIVNTIYWTSFDSLSNKCNIILLENGDSLKQIFYIFDRKDSLNVYIPTHLEFINEFIILKFDFKDIYIVIDSTILSNFRLSK</sequence>
<organism evidence="1">
    <name type="scientific">Macrococcus psychrotolerans</name>
    <dbReference type="NCBI Taxonomy" id="3039389"/>
    <lineage>
        <taxon>Bacteria</taxon>
        <taxon>Bacillati</taxon>
        <taxon>Bacillota</taxon>
        <taxon>Bacilli</taxon>
        <taxon>Bacillales</taxon>
        <taxon>Staphylococcaceae</taxon>
        <taxon>Macrococcus</taxon>
    </lineage>
</organism>
<gene>
    <name evidence="1" type="ORF">KYI10_12230</name>
</gene>
<evidence type="ECO:0000313" key="1">
    <source>
        <dbReference type="EMBL" id="QYA34131.1"/>
    </source>
</evidence>
<proteinExistence type="predicted"/>
<accession>A0AAT9P9N5</accession>
<dbReference type="AlphaFoldDB" id="A0AAT9P9N5"/>
<keyword evidence="1" id="KW-0614">Plasmid</keyword>
<protein>
    <submittedName>
        <fullName evidence="1">Uncharacterized protein</fullName>
    </submittedName>
</protein>
<reference evidence="1" key="1">
    <citation type="submission" date="2021-07" db="EMBL/GenBank/DDBJ databases">
        <title>Prevalence and characterization of methicillin-resistant Macrococcus spp. in food producing animals and meat in Switzerland in 2019.</title>
        <authorList>
            <person name="Keller J.E."/>
            <person name="Schwendener S."/>
            <person name="Neuenschwander J."/>
            <person name="Overesch G."/>
            <person name="Perreten V."/>
        </authorList>
    </citation>
    <scope>NUCLEOTIDE SEQUENCE</scope>
    <source>
        <strain evidence="1">19Msa1099</strain>
        <plasmid evidence="1">p19Msa1099-1</plasmid>
    </source>
</reference>
<dbReference type="EMBL" id="CP079957">
    <property type="protein sequence ID" value="QYA34131.1"/>
    <property type="molecule type" value="Genomic_DNA"/>
</dbReference>
<geneLocation type="plasmid" evidence="1">
    <name>p19Msa1099-1</name>
</geneLocation>
<name>A0AAT9P9N5_9STAP</name>